<sequence length="639" mass="72033">MPLVTRLSGEGVILSDSNRIETVEEDEELETIPRSPPTRENGGVVDAGGGSDGGDGEEDDPDVSGGGGVHQNRAMRLLQDRRRLVDRTVSEGQLRIVPVGLRVRSKSTDDDGERPDFFELRAKDVMKNYWLRQTFTSWWALRSTPFAADLLPCKGASGITVKFLKEMHDILVEYVEESYDRSTKILEFNHPHDLREKLHLELPDKAENLDQILNDCRNTLKYCVHTGHPRFFNQISQGLDIVSMAGEWLTATANTNMFTYEIAPVFVLMERATLKKMREIVGYKDGDGIFAPGGAVCNLYAVLAARHKFFPACKRRGMFGVPNLVMFTSEQSHFSIKRAASILGIGTDNLILVETDARGKMSADDLENKVQQAIGRGEKPFFVNATAGTTVVGAYDPINKIADICSKYNLWMHVDAAWGGGALLSRKHRHKVDGVSRADSVTWNPHKMMGITLQCAAVLFKEDGLLEDCNSMRAPYLFQQDKHYDVSFDTGDKTIQCGRHVDVFKLWLTWRSKGTRGYEAQINKLFDLAQYLVDRIKAKEGFELVYDKPELTNVCFWYYPPSLREMENCQEKQLKLHKVAPEIKAMMMNKGTVMVGYQPLGSKVNFFRMIVNNTASTKADIDFMLDEIERLGKPLTWDA</sequence>
<dbReference type="FunFam" id="3.40.640.10:FF:000016">
    <property type="entry name" value="Glutamate decarboxylase like 1"/>
    <property type="match status" value="1"/>
</dbReference>
<reference evidence="9" key="2">
    <citation type="submission" date="2021-01" db="UniProtKB">
        <authorList>
            <consortium name="EnsemblMetazoa"/>
        </authorList>
    </citation>
    <scope>IDENTIFICATION</scope>
</reference>
<comment type="subunit">
    <text evidence="3">Homodimer.</text>
</comment>
<dbReference type="KEGG" id="spu:579659"/>
<feature type="region of interest" description="Disordered" evidence="8">
    <location>
        <begin position="14"/>
        <end position="72"/>
    </location>
</feature>
<evidence type="ECO:0000256" key="5">
    <source>
        <dbReference type="ARBA" id="ARBA00022898"/>
    </source>
</evidence>
<dbReference type="Proteomes" id="UP000007110">
    <property type="component" value="Unassembled WGS sequence"/>
</dbReference>
<dbReference type="InterPro" id="IPR021115">
    <property type="entry name" value="Pyridoxal-P_BS"/>
</dbReference>
<dbReference type="PROSITE" id="PS00392">
    <property type="entry name" value="DDC_GAD_HDC_YDC"/>
    <property type="match status" value="1"/>
</dbReference>
<dbReference type="InParanoid" id="A0A7M7HF48"/>
<evidence type="ECO:0000256" key="8">
    <source>
        <dbReference type="SAM" id="MobiDB-lite"/>
    </source>
</evidence>
<evidence type="ECO:0000313" key="10">
    <source>
        <dbReference type="Proteomes" id="UP000007110"/>
    </source>
</evidence>
<dbReference type="PANTHER" id="PTHR45677:SF10">
    <property type="entry name" value="GLUTAMATE DECARBOXYLASE"/>
    <property type="match status" value="1"/>
</dbReference>
<protein>
    <recommendedName>
        <fullName evidence="11">Glutamate decarboxylase</fullName>
    </recommendedName>
</protein>
<dbReference type="Gene3D" id="3.40.640.10">
    <property type="entry name" value="Type I PLP-dependent aspartate aminotransferase-like (Major domain)"/>
    <property type="match status" value="1"/>
</dbReference>
<dbReference type="EnsemblMetazoa" id="XM_011665713">
    <property type="protein sequence ID" value="XP_011664015"/>
    <property type="gene ID" value="LOC579659"/>
</dbReference>
<dbReference type="SUPFAM" id="SSF53383">
    <property type="entry name" value="PLP-dependent transferases"/>
    <property type="match status" value="1"/>
</dbReference>
<dbReference type="RefSeq" id="XP_011664015.2">
    <property type="nucleotide sequence ID" value="XM_011665713.2"/>
</dbReference>
<comment type="similarity">
    <text evidence="2">Belongs to the group II decarboxylase family.</text>
</comment>
<feature type="modified residue" description="N6-(pyridoxal phosphate)lysine" evidence="7">
    <location>
        <position position="447"/>
    </location>
</feature>
<keyword evidence="6" id="KW-0456">Lyase</keyword>
<dbReference type="GO" id="GO:0009449">
    <property type="term" value="P:gamma-aminobutyric acid biosynthetic process"/>
    <property type="evidence" value="ECO:0000318"/>
    <property type="project" value="GO_Central"/>
</dbReference>
<evidence type="ECO:0008006" key="11">
    <source>
        <dbReference type="Google" id="ProtNLM"/>
    </source>
</evidence>
<evidence type="ECO:0000256" key="1">
    <source>
        <dbReference type="ARBA" id="ARBA00001933"/>
    </source>
</evidence>
<keyword evidence="4" id="KW-0210">Decarboxylase</keyword>
<dbReference type="InterPro" id="IPR015424">
    <property type="entry name" value="PyrdxlP-dep_Trfase"/>
</dbReference>
<comment type="cofactor">
    <cofactor evidence="1 7">
        <name>pyridoxal 5'-phosphate</name>
        <dbReference type="ChEBI" id="CHEBI:597326"/>
    </cofactor>
</comment>
<dbReference type="OMA" id="RHATYHA"/>
<evidence type="ECO:0000256" key="6">
    <source>
        <dbReference type="ARBA" id="ARBA00023239"/>
    </source>
</evidence>
<reference evidence="10" key="1">
    <citation type="submission" date="2015-02" db="EMBL/GenBank/DDBJ databases">
        <title>Genome sequencing for Strongylocentrotus purpuratus.</title>
        <authorList>
            <person name="Murali S."/>
            <person name="Liu Y."/>
            <person name="Vee V."/>
            <person name="English A."/>
            <person name="Wang M."/>
            <person name="Skinner E."/>
            <person name="Han Y."/>
            <person name="Muzny D.M."/>
            <person name="Worley K.C."/>
            <person name="Gibbs R.A."/>
        </authorList>
    </citation>
    <scope>NUCLEOTIDE SEQUENCE</scope>
</reference>
<proteinExistence type="inferred from homology"/>
<dbReference type="FunCoup" id="A0A7M7HF48">
    <property type="interactions" value="91"/>
</dbReference>
<dbReference type="InterPro" id="IPR015421">
    <property type="entry name" value="PyrdxlP-dep_Trfase_major"/>
</dbReference>
<dbReference type="InterPro" id="IPR002129">
    <property type="entry name" value="PyrdxlP-dep_de-COase"/>
</dbReference>
<evidence type="ECO:0000256" key="2">
    <source>
        <dbReference type="ARBA" id="ARBA00009533"/>
    </source>
</evidence>
<accession>A0A7M7HF48</accession>
<evidence type="ECO:0000256" key="7">
    <source>
        <dbReference type="PIRSR" id="PIRSR602129-50"/>
    </source>
</evidence>
<name>A0A7M7HF48_STRPU</name>
<keyword evidence="5 7" id="KW-0663">Pyridoxal phosphate</keyword>
<evidence type="ECO:0000313" key="9">
    <source>
        <dbReference type="EnsemblMetazoa" id="XP_011664015"/>
    </source>
</evidence>
<dbReference type="Pfam" id="PF00282">
    <property type="entry name" value="Pyridoxal_deC"/>
    <property type="match status" value="1"/>
</dbReference>
<dbReference type="Gene3D" id="3.90.1150.170">
    <property type="match status" value="1"/>
</dbReference>
<dbReference type="OrthoDB" id="392571at2759"/>
<dbReference type="AlphaFoldDB" id="A0A7M7HF48"/>
<dbReference type="GO" id="GO:0030170">
    <property type="term" value="F:pyridoxal phosphate binding"/>
    <property type="evidence" value="ECO:0007669"/>
    <property type="project" value="InterPro"/>
</dbReference>
<dbReference type="CDD" id="cd06450">
    <property type="entry name" value="DOPA_deC_like"/>
    <property type="match status" value="1"/>
</dbReference>
<organism evidence="9 10">
    <name type="scientific">Strongylocentrotus purpuratus</name>
    <name type="common">Purple sea urchin</name>
    <dbReference type="NCBI Taxonomy" id="7668"/>
    <lineage>
        <taxon>Eukaryota</taxon>
        <taxon>Metazoa</taxon>
        <taxon>Echinodermata</taxon>
        <taxon>Eleutherozoa</taxon>
        <taxon>Echinozoa</taxon>
        <taxon>Echinoidea</taxon>
        <taxon>Euechinoidea</taxon>
        <taxon>Echinacea</taxon>
        <taxon>Camarodonta</taxon>
        <taxon>Echinidea</taxon>
        <taxon>Strongylocentrotidae</taxon>
        <taxon>Strongylocentrotus</taxon>
    </lineage>
</organism>
<dbReference type="GO" id="GO:0004351">
    <property type="term" value="F:glutamate decarboxylase activity"/>
    <property type="evidence" value="ECO:0000318"/>
    <property type="project" value="GO_Central"/>
</dbReference>
<dbReference type="PANTHER" id="PTHR45677">
    <property type="entry name" value="GLUTAMATE DECARBOXYLASE-RELATED"/>
    <property type="match status" value="1"/>
</dbReference>
<evidence type="ECO:0000256" key="3">
    <source>
        <dbReference type="ARBA" id="ARBA00011738"/>
    </source>
</evidence>
<evidence type="ECO:0000256" key="4">
    <source>
        <dbReference type="ARBA" id="ARBA00022793"/>
    </source>
</evidence>
<dbReference type="GeneID" id="579659"/>
<dbReference type="GO" id="GO:0005737">
    <property type="term" value="C:cytoplasm"/>
    <property type="evidence" value="ECO:0000318"/>
    <property type="project" value="GO_Central"/>
</dbReference>
<keyword evidence="10" id="KW-1185">Reference proteome</keyword>